<dbReference type="InterPro" id="IPR058922">
    <property type="entry name" value="WHD_DRP"/>
</dbReference>
<dbReference type="CDD" id="cd14798">
    <property type="entry name" value="RX-CC_like"/>
    <property type="match status" value="1"/>
</dbReference>
<evidence type="ECO:0000313" key="14">
    <source>
        <dbReference type="Proteomes" id="UP001280121"/>
    </source>
</evidence>
<dbReference type="Gene3D" id="3.80.10.10">
    <property type="entry name" value="Ribonuclease Inhibitor"/>
    <property type="match status" value="2"/>
</dbReference>
<accession>A0AAD9TMM1</accession>
<dbReference type="Gene3D" id="1.10.8.430">
    <property type="entry name" value="Helical domain of apoptotic protease-activating factors"/>
    <property type="match status" value="1"/>
</dbReference>
<dbReference type="SUPFAM" id="SSF52540">
    <property type="entry name" value="P-loop containing nucleoside triphosphate hydrolases"/>
    <property type="match status" value="1"/>
</dbReference>
<dbReference type="Pfam" id="PF23559">
    <property type="entry name" value="WHD_DRP"/>
    <property type="match status" value="1"/>
</dbReference>
<dbReference type="InterPro" id="IPR041118">
    <property type="entry name" value="Rx_N"/>
</dbReference>
<feature type="domain" description="NB-ARC" evidence="8">
    <location>
        <begin position="156"/>
        <end position="328"/>
    </location>
</feature>
<dbReference type="InterPro" id="IPR036388">
    <property type="entry name" value="WH-like_DNA-bd_sf"/>
</dbReference>
<name>A0AAD9TMM1_9ROSI</name>
<keyword evidence="3" id="KW-0547">Nucleotide-binding</keyword>
<dbReference type="Gene3D" id="1.20.5.4130">
    <property type="match status" value="1"/>
</dbReference>
<dbReference type="Pfam" id="PF00931">
    <property type="entry name" value="NB-ARC"/>
    <property type="match status" value="1"/>
</dbReference>
<dbReference type="GO" id="GO:0043531">
    <property type="term" value="F:ADP binding"/>
    <property type="evidence" value="ECO:0007669"/>
    <property type="project" value="InterPro"/>
</dbReference>
<dbReference type="PANTHER" id="PTHR36766">
    <property type="entry name" value="PLANT BROAD-SPECTRUM MILDEW RESISTANCE PROTEIN RPW8"/>
    <property type="match status" value="1"/>
</dbReference>
<dbReference type="EMBL" id="JANJYI010000008">
    <property type="protein sequence ID" value="KAK2638438.1"/>
    <property type="molecule type" value="Genomic_DNA"/>
</dbReference>
<evidence type="ECO:0000259" key="10">
    <source>
        <dbReference type="Pfam" id="PF23559"/>
    </source>
</evidence>
<dbReference type="InterPro" id="IPR056789">
    <property type="entry name" value="LRR_R13L1-DRL21"/>
</dbReference>
<keyword evidence="2" id="KW-0677">Repeat</keyword>
<dbReference type="FunFam" id="3.40.50.300:FF:001091">
    <property type="entry name" value="Probable disease resistance protein At1g61300"/>
    <property type="match status" value="1"/>
</dbReference>
<evidence type="ECO:0000256" key="6">
    <source>
        <dbReference type="SAM" id="Coils"/>
    </source>
</evidence>
<feature type="domain" description="Disease resistance protein winged helix" evidence="10">
    <location>
        <begin position="417"/>
        <end position="486"/>
    </location>
</feature>
<keyword evidence="1" id="KW-0433">Leucine-rich repeat</keyword>
<evidence type="ECO:0000259" key="8">
    <source>
        <dbReference type="Pfam" id="PF00931"/>
    </source>
</evidence>
<sequence>MAELVVGPIVENVISTIGSLIKEEVGLLQGLKTEAQKLSSNLTSIQATLKDAEDRQLEDRPLRDWLAKLENVLFDAEDILDTLATEAALSKAKQKVRNTPYQLGAANKIKKTLARLDEITEEKEKFHLEIDSGDGSCQEQSQAFVFLDTADVCGRESDKERLRELLLSDKDDEMCVIPIIGMAGLGKTTLAQLIFNDDRVKERFERRWWVSVSANFNLTRIIRDIIEYHSNMKYPTDFSLSQLESRLLNILDGNPFLLVLDDVWNEDYMKWEPLRKILQRGDKRTKIIVTSRSEEVARIMGTRPPYCLEFLPEDQCWSLFEKIAFNHSNDSERLHLEDIGRKIVSKCKGLPLAVKAMAGLLRGDGNVNKWQNILSSPVWELEEGDYHTNTPNILPLLKISYNHLPPYLKQCFAYCSIFPKAYVFHKEELVKIWMAQGFVHSRGQLEKEETGNRYCDELVTRSFFQRSDAEKGKVRYQMHDLIHDLAQSISSSHCCLLKDNDSCTTSQDCRHVSLLCEDIEPSVLSIAENSKSLRTLLFPNDYLKNFGVQALEKLFHTLKYLRMLDLSNSTLSVLPSSIEELKLLRYLDLSRTEIKVLPNSICNLYNLQTLKLLGCHWFFKLPEDLGKLVNLRNLELDDIFWFKSSTLPPRIGNLTSLRNLHAFQVGRKSGYGIDELKNLAYLTGKLHISKLENAANAGDAKLNGKKSLDELVLEWSGRDVDSQDVSLEEKLLQDLQPHSSLTVLHIFNYKGNNFPNWITGGLLQDLHTLTLNGCTGCRILSLAQIPRLRILNIKRMPELEKWSDERCTSLCRLKISCCEKLFELPQFLFNIGVMKIKRCHSLKSLPVTPSLQFLILNDNPVLEDLNERILRRITQSNQDHGVTVHQPSFLNLLEMKIINCPKVQALPKWFTPQKMEISGCELMTALTIPDLSRRLQHLALNECHDGTLVRAIPNTSSLYSLVISNISNLISFTRWPNLPGLKALYIRHCQDLVSLSGEGSLISFSSLQLLSIRGCPKLESLPNEGLPTELKCLIIVSCTSLKSLGTKGTLKSLNSLKDLHIEDCPLLLSFPEDGLPTSLQHLRIQGCPSLTQQCGTEEGPEWTKISHIPDRETDFITSQHPSKKKAHSAARFLPFVCSGGFDISGTDAQSSSTGPKGFKWKGKME</sequence>
<dbReference type="AlphaFoldDB" id="A0AAD9TMM1"/>
<evidence type="ECO:0000259" key="12">
    <source>
        <dbReference type="Pfam" id="PF25019"/>
    </source>
</evidence>
<evidence type="ECO:0000256" key="5">
    <source>
        <dbReference type="ARBA" id="ARBA00022840"/>
    </source>
</evidence>
<dbReference type="PRINTS" id="PR00364">
    <property type="entry name" value="DISEASERSIST"/>
</dbReference>
<dbReference type="InterPro" id="IPR038005">
    <property type="entry name" value="RX-like_CC"/>
</dbReference>
<dbReference type="Gene3D" id="3.40.50.300">
    <property type="entry name" value="P-loop containing nucleotide triphosphate hydrolases"/>
    <property type="match status" value="1"/>
</dbReference>
<evidence type="ECO:0000259" key="11">
    <source>
        <dbReference type="Pfam" id="PF23598"/>
    </source>
</evidence>
<dbReference type="Pfam" id="PF25019">
    <property type="entry name" value="LRR_R13L1-DRL21"/>
    <property type="match status" value="1"/>
</dbReference>
<protein>
    <recommendedName>
        <fullName evidence="15">Disease resistance protein RGA3</fullName>
    </recommendedName>
</protein>
<dbReference type="GO" id="GO:0051707">
    <property type="term" value="P:response to other organism"/>
    <property type="evidence" value="ECO:0007669"/>
    <property type="project" value="UniProtKB-ARBA"/>
</dbReference>
<evidence type="ECO:0000256" key="3">
    <source>
        <dbReference type="ARBA" id="ARBA00022741"/>
    </source>
</evidence>
<keyword evidence="14" id="KW-1185">Reference proteome</keyword>
<evidence type="ECO:0000313" key="13">
    <source>
        <dbReference type="EMBL" id="KAK2638438.1"/>
    </source>
</evidence>
<dbReference type="FunFam" id="1.10.10.10:FF:000322">
    <property type="entry name" value="Probable disease resistance protein At1g63360"/>
    <property type="match status" value="1"/>
</dbReference>
<dbReference type="GO" id="GO:0005524">
    <property type="term" value="F:ATP binding"/>
    <property type="evidence" value="ECO:0007669"/>
    <property type="project" value="UniProtKB-KW"/>
</dbReference>
<keyword evidence="5" id="KW-0067">ATP-binding</keyword>
<dbReference type="Gene3D" id="1.10.10.10">
    <property type="entry name" value="Winged helix-like DNA-binding domain superfamily/Winged helix DNA-binding domain"/>
    <property type="match status" value="1"/>
</dbReference>
<feature type="domain" description="R13L1/DRL21-like LRR repeat region" evidence="12">
    <location>
        <begin position="673"/>
        <end position="796"/>
    </location>
</feature>
<dbReference type="Pfam" id="PF18052">
    <property type="entry name" value="Rx_N"/>
    <property type="match status" value="1"/>
</dbReference>
<proteinExistence type="predicted"/>
<dbReference type="GO" id="GO:0006952">
    <property type="term" value="P:defense response"/>
    <property type="evidence" value="ECO:0007669"/>
    <property type="project" value="UniProtKB-KW"/>
</dbReference>
<dbReference type="InterPro" id="IPR032675">
    <property type="entry name" value="LRR_dom_sf"/>
</dbReference>
<dbReference type="InterPro" id="IPR002182">
    <property type="entry name" value="NB-ARC"/>
</dbReference>
<dbReference type="InterPro" id="IPR042197">
    <property type="entry name" value="Apaf_helical"/>
</dbReference>
<dbReference type="Proteomes" id="UP001280121">
    <property type="component" value="Unassembled WGS sequence"/>
</dbReference>
<keyword evidence="6" id="KW-0175">Coiled coil</keyword>
<dbReference type="InterPro" id="IPR055414">
    <property type="entry name" value="LRR_R13L4/SHOC2-like"/>
</dbReference>
<evidence type="ECO:0000256" key="7">
    <source>
        <dbReference type="SAM" id="MobiDB-lite"/>
    </source>
</evidence>
<evidence type="ECO:0000256" key="4">
    <source>
        <dbReference type="ARBA" id="ARBA00022821"/>
    </source>
</evidence>
<evidence type="ECO:0000256" key="2">
    <source>
        <dbReference type="ARBA" id="ARBA00022737"/>
    </source>
</evidence>
<dbReference type="SUPFAM" id="SSF52058">
    <property type="entry name" value="L domain-like"/>
    <property type="match status" value="2"/>
</dbReference>
<evidence type="ECO:0008006" key="15">
    <source>
        <dbReference type="Google" id="ProtNLM"/>
    </source>
</evidence>
<feature type="region of interest" description="Disordered" evidence="7">
    <location>
        <begin position="1146"/>
        <end position="1165"/>
    </location>
</feature>
<dbReference type="InterPro" id="IPR027417">
    <property type="entry name" value="P-loop_NTPase"/>
</dbReference>
<evidence type="ECO:0000259" key="9">
    <source>
        <dbReference type="Pfam" id="PF18052"/>
    </source>
</evidence>
<gene>
    <name evidence="13" type="ORF">Ddye_026233</name>
</gene>
<dbReference type="Pfam" id="PF23598">
    <property type="entry name" value="LRR_14"/>
    <property type="match status" value="1"/>
</dbReference>
<reference evidence="13" key="1">
    <citation type="journal article" date="2023" name="Plant J.">
        <title>Genome sequences and population genomics provide insights into the demographic history, inbreeding, and mutation load of two 'living fossil' tree species of Dipteronia.</title>
        <authorList>
            <person name="Feng Y."/>
            <person name="Comes H.P."/>
            <person name="Chen J."/>
            <person name="Zhu S."/>
            <person name="Lu R."/>
            <person name="Zhang X."/>
            <person name="Li P."/>
            <person name="Qiu J."/>
            <person name="Olsen K.M."/>
            <person name="Qiu Y."/>
        </authorList>
    </citation>
    <scope>NUCLEOTIDE SEQUENCE</scope>
    <source>
        <strain evidence="13">KIB01</strain>
    </source>
</reference>
<feature type="domain" description="Disease resistance N-terminal" evidence="9">
    <location>
        <begin position="9"/>
        <end position="95"/>
    </location>
</feature>
<evidence type="ECO:0000256" key="1">
    <source>
        <dbReference type="ARBA" id="ARBA00022614"/>
    </source>
</evidence>
<organism evidence="13 14">
    <name type="scientific">Dipteronia dyeriana</name>
    <dbReference type="NCBI Taxonomy" id="168575"/>
    <lineage>
        <taxon>Eukaryota</taxon>
        <taxon>Viridiplantae</taxon>
        <taxon>Streptophyta</taxon>
        <taxon>Embryophyta</taxon>
        <taxon>Tracheophyta</taxon>
        <taxon>Spermatophyta</taxon>
        <taxon>Magnoliopsida</taxon>
        <taxon>eudicotyledons</taxon>
        <taxon>Gunneridae</taxon>
        <taxon>Pentapetalae</taxon>
        <taxon>rosids</taxon>
        <taxon>malvids</taxon>
        <taxon>Sapindales</taxon>
        <taxon>Sapindaceae</taxon>
        <taxon>Hippocastanoideae</taxon>
        <taxon>Acereae</taxon>
        <taxon>Dipteronia</taxon>
    </lineage>
</organism>
<feature type="domain" description="Disease resistance R13L4/SHOC-2-like LRR" evidence="11">
    <location>
        <begin position="533"/>
        <end position="638"/>
    </location>
</feature>
<dbReference type="PANTHER" id="PTHR36766:SF40">
    <property type="entry name" value="DISEASE RESISTANCE PROTEIN RGA3"/>
    <property type="match status" value="1"/>
</dbReference>
<comment type="caution">
    <text evidence="13">The sequence shown here is derived from an EMBL/GenBank/DDBJ whole genome shotgun (WGS) entry which is preliminary data.</text>
</comment>
<keyword evidence="4" id="KW-0611">Plant defense</keyword>
<feature type="coiled-coil region" evidence="6">
    <location>
        <begin position="28"/>
        <end position="129"/>
    </location>
</feature>